<dbReference type="Proteomes" id="UP000257109">
    <property type="component" value="Unassembled WGS sequence"/>
</dbReference>
<dbReference type="Pfam" id="PF24626">
    <property type="entry name" value="SH3_Tf2-1"/>
    <property type="match status" value="1"/>
</dbReference>
<dbReference type="Gene3D" id="3.30.70.270">
    <property type="match status" value="1"/>
</dbReference>
<dbReference type="Gene3D" id="3.10.10.10">
    <property type="entry name" value="HIV Type 1 Reverse Transcriptase, subunit A, domain 1"/>
    <property type="match status" value="1"/>
</dbReference>
<dbReference type="GO" id="GO:0015074">
    <property type="term" value="P:DNA integration"/>
    <property type="evidence" value="ECO:0007669"/>
    <property type="project" value="InterPro"/>
</dbReference>
<proteinExistence type="predicted"/>
<feature type="region of interest" description="Disordered" evidence="1">
    <location>
        <begin position="516"/>
        <end position="551"/>
    </location>
</feature>
<evidence type="ECO:0000313" key="4">
    <source>
        <dbReference type="EMBL" id="RDY06561.1"/>
    </source>
</evidence>
<keyword evidence="5" id="KW-1185">Reference proteome</keyword>
<dbReference type="PANTHER" id="PTHR35046">
    <property type="entry name" value="ZINC KNUCKLE (CCHC-TYPE) FAMILY PROTEIN"/>
    <property type="match status" value="1"/>
</dbReference>
<dbReference type="InterPro" id="IPR056924">
    <property type="entry name" value="SH3_Tf2-1"/>
</dbReference>
<dbReference type="InterPro" id="IPR043502">
    <property type="entry name" value="DNA/RNA_pol_sf"/>
</dbReference>
<dbReference type="CDD" id="cd01647">
    <property type="entry name" value="RT_LTR"/>
    <property type="match status" value="1"/>
</dbReference>
<sequence length="579" mass="67041">MSAFAKKKDVESALLAKEKLHVLLYKNVYFTNEFHPSFPCEVDSLLQEVTDVFPDEVPHGFPPLRGIEHQINFIAGCPIPNRPAYRTNPEETKEIQKQVKELLQKDFVRESPSPCFVPVILIPKKDKIWRMCVDSQAINKITVKYKYPILRLDDMLDELFGYCVFTKIDLKSGYNQIRMKEVVSFGLINAPSTFTRLMNDVLHSFIGKFIIVYFDDILIYSNTLDKHVEYLHVVLNVLREYKLYENLKKCSFCLESIVFLGFVVSSKGISVDRLSKMTHFIACSKINDATHVADLFFKEVVHLHGLPRTIVSDRDVRFLGHFLRTLWNKLGTNLLFSIIAHPQTDGQIEVVIRTLATLLRAIIQKNLKYWEKYLPHVEFAYNRIVNSTSSYFPFEVVYGFNPLTPLDILTLTTNKHTNLDGKQKTKFVKELHAKVRANIKKMNEQYARQANKGSVKVTFEPADWVWVHMRKERFSIQRNSKLKPRRDGPFQVLARINDNTYKVDLPTTYDNISKDFDSRTNPFEEGGNDRDPTNKAKDNLCDTRGPMTRPKTKIMKKSLPDLSLRIKESLKQSESETAL</sequence>
<feature type="domain" description="Integrase catalytic" evidence="3">
    <location>
        <begin position="269"/>
        <end position="401"/>
    </location>
</feature>
<dbReference type="SUPFAM" id="SSF53098">
    <property type="entry name" value="Ribonuclease H-like"/>
    <property type="match status" value="1"/>
</dbReference>
<dbReference type="InterPro" id="IPR000477">
    <property type="entry name" value="RT_dom"/>
</dbReference>
<evidence type="ECO:0000259" key="2">
    <source>
        <dbReference type="PROSITE" id="PS50878"/>
    </source>
</evidence>
<gene>
    <name evidence="4" type="ORF">CR513_09438</name>
</gene>
<dbReference type="GO" id="GO:0003676">
    <property type="term" value="F:nucleic acid binding"/>
    <property type="evidence" value="ECO:0007669"/>
    <property type="project" value="InterPro"/>
</dbReference>
<dbReference type="AlphaFoldDB" id="A0A371HUU9"/>
<evidence type="ECO:0000259" key="3">
    <source>
        <dbReference type="PROSITE" id="PS50994"/>
    </source>
</evidence>
<protein>
    <recommendedName>
        <fullName evidence="6">Integrase catalytic domain-containing protein</fullName>
    </recommendedName>
</protein>
<dbReference type="SUPFAM" id="SSF56672">
    <property type="entry name" value="DNA/RNA polymerases"/>
    <property type="match status" value="1"/>
</dbReference>
<evidence type="ECO:0000256" key="1">
    <source>
        <dbReference type="SAM" id="MobiDB-lite"/>
    </source>
</evidence>
<dbReference type="InterPro" id="IPR012337">
    <property type="entry name" value="RNaseH-like_sf"/>
</dbReference>
<evidence type="ECO:0008006" key="6">
    <source>
        <dbReference type="Google" id="ProtNLM"/>
    </source>
</evidence>
<dbReference type="EMBL" id="QJKJ01001666">
    <property type="protein sequence ID" value="RDY06561.1"/>
    <property type="molecule type" value="Genomic_DNA"/>
</dbReference>
<dbReference type="InterPro" id="IPR043128">
    <property type="entry name" value="Rev_trsase/Diguanyl_cyclase"/>
</dbReference>
<feature type="compositionally biased region" description="Basic and acidic residues" evidence="1">
    <location>
        <begin position="527"/>
        <end position="541"/>
    </location>
</feature>
<dbReference type="PANTHER" id="PTHR35046:SF9">
    <property type="entry name" value="RNA-DIRECTED DNA POLYMERASE"/>
    <property type="match status" value="1"/>
</dbReference>
<accession>A0A371HUU9</accession>
<dbReference type="PROSITE" id="PS50994">
    <property type="entry name" value="INTEGRASE"/>
    <property type="match status" value="1"/>
</dbReference>
<feature type="non-terminal residue" evidence="4">
    <location>
        <position position="1"/>
    </location>
</feature>
<name>A0A371HUU9_MUCPR</name>
<dbReference type="PROSITE" id="PS50878">
    <property type="entry name" value="RT_POL"/>
    <property type="match status" value="1"/>
</dbReference>
<feature type="domain" description="Reverse transcriptase" evidence="2">
    <location>
        <begin position="1"/>
        <end position="264"/>
    </location>
</feature>
<dbReference type="FunFam" id="3.30.70.270:FF:000003">
    <property type="entry name" value="Transposon Ty3-G Gag-Pol polyprotein"/>
    <property type="match status" value="1"/>
</dbReference>
<dbReference type="Pfam" id="PF00078">
    <property type="entry name" value="RVT_1"/>
    <property type="match status" value="1"/>
</dbReference>
<dbReference type="OrthoDB" id="1741921at2759"/>
<organism evidence="4 5">
    <name type="scientific">Mucuna pruriens</name>
    <name type="common">Velvet bean</name>
    <name type="synonym">Dolichos pruriens</name>
    <dbReference type="NCBI Taxonomy" id="157652"/>
    <lineage>
        <taxon>Eukaryota</taxon>
        <taxon>Viridiplantae</taxon>
        <taxon>Streptophyta</taxon>
        <taxon>Embryophyta</taxon>
        <taxon>Tracheophyta</taxon>
        <taxon>Spermatophyta</taxon>
        <taxon>Magnoliopsida</taxon>
        <taxon>eudicotyledons</taxon>
        <taxon>Gunneridae</taxon>
        <taxon>Pentapetalae</taxon>
        <taxon>rosids</taxon>
        <taxon>fabids</taxon>
        <taxon>Fabales</taxon>
        <taxon>Fabaceae</taxon>
        <taxon>Papilionoideae</taxon>
        <taxon>50 kb inversion clade</taxon>
        <taxon>NPAAA clade</taxon>
        <taxon>indigoferoid/millettioid clade</taxon>
        <taxon>Phaseoleae</taxon>
        <taxon>Mucuna</taxon>
    </lineage>
</organism>
<evidence type="ECO:0000313" key="5">
    <source>
        <dbReference type="Proteomes" id="UP000257109"/>
    </source>
</evidence>
<reference evidence="4" key="1">
    <citation type="submission" date="2018-05" db="EMBL/GenBank/DDBJ databases">
        <title>Draft genome of Mucuna pruriens seed.</title>
        <authorList>
            <person name="Nnadi N.E."/>
            <person name="Vos R."/>
            <person name="Hasami M.H."/>
            <person name="Devisetty U.K."/>
            <person name="Aguiy J.C."/>
        </authorList>
    </citation>
    <scope>NUCLEOTIDE SEQUENCE [LARGE SCALE GENOMIC DNA]</scope>
    <source>
        <strain evidence="4">JCA_2017</strain>
    </source>
</reference>
<dbReference type="Gene3D" id="3.30.420.10">
    <property type="entry name" value="Ribonuclease H-like superfamily/Ribonuclease H"/>
    <property type="match status" value="1"/>
</dbReference>
<feature type="non-terminal residue" evidence="4">
    <location>
        <position position="579"/>
    </location>
</feature>
<dbReference type="InterPro" id="IPR001584">
    <property type="entry name" value="Integrase_cat-core"/>
</dbReference>
<comment type="caution">
    <text evidence="4">The sequence shown here is derived from an EMBL/GenBank/DDBJ whole genome shotgun (WGS) entry which is preliminary data.</text>
</comment>
<dbReference type="InterPro" id="IPR036397">
    <property type="entry name" value="RNaseH_sf"/>
</dbReference>